<feature type="region of interest" description="Disordered" evidence="1">
    <location>
        <begin position="25"/>
        <end position="54"/>
    </location>
</feature>
<evidence type="ECO:0000256" key="2">
    <source>
        <dbReference type="SAM" id="Phobius"/>
    </source>
</evidence>
<dbReference type="AlphaFoldDB" id="A0A6P2DI95"/>
<dbReference type="EMBL" id="LR593886">
    <property type="protein sequence ID" value="VTR99723.1"/>
    <property type="molecule type" value="Genomic_DNA"/>
</dbReference>
<feature type="transmembrane region" description="Helical" evidence="2">
    <location>
        <begin position="59"/>
        <end position="77"/>
    </location>
</feature>
<keyword evidence="2" id="KW-0472">Membrane</keyword>
<gene>
    <name evidence="4" type="ORF">SOIL9_84220</name>
</gene>
<accession>A0A6P2DI95</accession>
<keyword evidence="2" id="KW-1133">Transmembrane helix</keyword>
<feature type="signal peptide" evidence="3">
    <location>
        <begin position="1"/>
        <end position="27"/>
    </location>
</feature>
<feature type="chain" id="PRO_5027119267" evidence="3">
    <location>
        <begin position="28"/>
        <end position="89"/>
    </location>
</feature>
<evidence type="ECO:0000256" key="3">
    <source>
        <dbReference type="SAM" id="SignalP"/>
    </source>
</evidence>
<feature type="compositionally biased region" description="Basic and acidic residues" evidence="1">
    <location>
        <begin position="44"/>
        <end position="54"/>
    </location>
</feature>
<evidence type="ECO:0000313" key="5">
    <source>
        <dbReference type="Proteomes" id="UP000464178"/>
    </source>
</evidence>
<keyword evidence="3" id="KW-0732">Signal</keyword>
<dbReference type="KEGG" id="gms:SOIL9_84220"/>
<feature type="compositionally biased region" description="Low complexity" evidence="1">
    <location>
        <begin position="25"/>
        <end position="43"/>
    </location>
</feature>
<dbReference type="Proteomes" id="UP000464178">
    <property type="component" value="Chromosome"/>
</dbReference>
<keyword evidence="5" id="KW-1185">Reference proteome</keyword>
<proteinExistence type="predicted"/>
<name>A0A6P2DI95_9BACT</name>
<dbReference type="RefSeq" id="WP_162671960.1">
    <property type="nucleotide sequence ID" value="NZ_LR593886.1"/>
</dbReference>
<keyword evidence="2" id="KW-0812">Transmembrane</keyword>
<sequence length="89" mass="9281">MPAYVATPVRALLLAVALVFAGSTATATPQTEQAQPTARATARTKADPVPEREAPPLDGILIILGIIGLVILIAWIGSRIGDNRSHVTN</sequence>
<evidence type="ECO:0000313" key="4">
    <source>
        <dbReference type="EMBL" id="VTR99723.1"/>
    </source>
</evidence>
<reference evidence="4 5" key="1">
    <citation type="submission" date="2019-05" db="EMBL/GenBank/DDBJ databases">
        <authorList>
            <consortium name="Science for Life Laboratories"/>
        </authorList>
    </citation>
    <scope>NUCLEOTIDE SEQUENCE [LARGE SCALE GENOMIC DNA]</scope>
    <source>
        <strain evidence="4">Soil9</strain>
    </source>
</reference>
<evidence type="ECO:0000256" key="1">
    <source>
        <dbReference type="SAM" id="MobiDB-lite"/>
    </source>
</evidence>
<protein>
    <submittedName>
        <fullName evidence="4">Uncharacterized protein</fullName>
    </submittedName>
</protein>
<organism evidence="4 5">
    <name type="scientific">Gemmata massiliana</name>
    <dbReference type="NCBI Taxonomy" id="1210884"/>
    <lineage>
        <taxon>Bacteria</taxon>
        <taxon>Pseudomonadati</taxon>
        <taxon>Planctomycetota</taxon>
        <taxon>Planctomycetia</taxon>
        <taxon>Gemmatales</taxon>
        <taxon>Gemmataceae</taxon>
        <taxon>Gemmata</taxon>
    </lineage>
</organism>